<dbReference type="GO" id="GO:0003700">
    <property type="term" value="F:DNA-binding transcription factor activity"/>
    <property type="evidence" value="ECO:0007669"/>
    <property type="project" value="TreeGrafter"/>
</dbReference>
<dbReference type="Pfam" id="PF11951">
    <property type="entry name" value="Fungal_trans_2"/>
    <property type="match status" value="1"/>
</dbReference>
<evidence type="ECO:0000313" key="3">
    <source>
        <dbReference type="EMBL" id="KAJ5094192.1"/>
    </source>
</evidence>
<dbReference type="GO" id="GO:0005634">
    <property type="term" value="C:nucleus"/>
    <property type="evidence" value="ECO:0007669"/>
    <property type="project" value="UniProtKB-SubCell"/>
</dbReference>
<dbReference type="PANTHER" id="PTHR37534">
    <property type="entry name" value="TRANSCRIPTIONAL ACTIVATOR PROTEIN UGA3"/>
    <property type="match status" value="1"/>
</dbReference>
<dbReference type="EMBL" id="JAPQKH010000006">
    <property type="protein sequence ID" value="KAJ5094192.1"/>
    <property type="molecule type" value="Genomic_DNA"/>
</dbReference>
<gene>
    <name evidence="3" type="ORF">N7456_010053</name>
</gene>
<reference evidence="3" key="2">
    <citation type="journal article" date="2023" name="IMA Fungus">
        <title>Comparative genomic study of the Penicillium genus elucidates a diverse pangenome and 15 lateral gene transfer events.</title>
        <authorList>
            <person name="Petersen C."/>
            <person name="Sorensen T."/>
            <person name="Nielsen M.R."/>
            <person name="Sondergaard T.E."/>
            <person name="Sorensen J.L."/>
            <person name="Fitzpatrick D.A."/>
            <person name="Frisvad J.C."/>
            <person name="Nielsen K.L."/>
        </authorList>
    </citation>
    <scope>NUCLEOTIDE SEQUENCE</scope>
    <source>
        <strain evidence="3">IBT 30069</strain>
    </source>
</reference>
<protein>
    <submittedName>
        <fullName evidence="3">Uncharacterized protein</fullName>
    </submittedName>
</protein>
<dbReference type="Proteomes" id="UP001149165">
    <property type="component" value="Unassembled WGS sequence"/>
</dbReference>
<evidence type="ECO:0000256" key="2">
    <source>
        <dbReference type="ARBA" id="ARBA00023242"/>
    </source>
</evidence>
<proteinExistence type="predicted"/>
<dbReference type="AlphaFoldDB" id="A0A9W9F634"/>
<dbReference type="PANTHER" id="PTHR37534:SF49">
    <property type="entry name" value="LYSINE BIOSYNTHESIS REGULATORY PROTEIN LYS14"/>
    <property type="match status" value="1"/>
</dbReference>
<sequence>MYVASCWRSIAILDNGRSPSKLISPHHLPAAALASTSAFINHPRCQLLGLECARGLKLIFREDALQRGISFGREGTHAASFSSRYLTNSSHPGVWSKKGGTAVPDRITETGFQEAPLTQYNGRWVFLNLNEHDFQDIHETRSVPRTCPSLHPHQRIIYPFTSLSIPTSIYHPLHSFPDTESYLLDYFIRDISPHCSLSELNNPYTSFVVPLGFVSVTLRHALLAVAANRLYLLGKDEYAEQVCYYKHMALRGLQQELSAGVHDDGTVASILMLCFQDVSLSLPTPEESMPV</sequence>
<comment type="subcellular location">
    <subcellularLocation>
        <location evidence="1">Nucleus</location>
    </subcellularLocation>
</comment>
<dbReference type="InterPro" id="IPR021858">
    <property type="entry name" value="Fun_TF"/>
</dbReference>
<evidence type="ECO:0000256" key="1">
    <source>
        <dbReference type="ARBA" id="ARBA00004123"/>
    </source>
</evidence>
<name>A0A9W9F634_9EURO</name>
<evidence type="ECO:0000313" key="4">
    <source>
        <dbReference type="Proteomes" id="UP001149165"/>
    </source>
</evidence>
<dbReference type="OrthoDB" id="4339278at2759"/>
<reference evidence="3" key="1">
    <citation type="submission" date="2022-11" db="EMBL/GenBank/DDBJ databases">
        <authorList>
            <person name="Petersen C."/>
        </authorList>
    </citation>
    <scope>NUCLEOTIDE SEQUENCE</scope>
    <source>
        <strain evidence="3">IBT 30069</strain>
    </source>
</reference>
<accession>A0A9W9F634</accession>
<comment type="caution">
    <text evidence="3">The sequence shown here is derived from an EMBL/GenBank/DDBJ whole genome shotgun (WGS) entry which is preliminary data.</text>
</comment>
<dbReference type="GO" id="GO:0000976">
    <property type="term" value="F:transcription cis-regulatory region binding"/>
    <property type="evidence" value="ECO:0007669"/>
    <property type="project" value="TreeGrafter"/>
</dbReference>
<organism evidence="3 4">
    <name type="scientific">Penicillium angulare</name>
    <dbReference type="NCBI Taxonomy" id="116970"/>
    <lineage>
        <taxon>Eukaryota</taxon>
        <taxon>Fungi</taxon>
        <taxon>Dikarya</taxon>
        <taxon>Ascomycota</taxon>
        <taxon>Pezizomycotina</taxon>
        <taxon>Eurotiomycetes</taxon>
        <taxon>Eurotiomycetidae</taxon>
        <taxon>Eurotiales</taxon>
        <taxon>Aspergillaceae</taxon>
        <taxon>Penicillium</taxon>
    </lineage>
</organism>
<dbReference type="GO" id="GO:0045944">
    <property type="term" value="P:positive regulation of transcription by RNA polymerase II"/>
    <property type="evidence" value="ECO:0007669"/>
    <property type="project" value="TreeGrafter"/>
</dbReference>
<keyword evidence="2" id="KW-0539">Nucleus</keyword>
<keyword evidence="4" id="KW-1185">Reference proteome</keyword>